<dbReference type="SUPFAM" id="SSF48613">
    <property type="entry name" value="Heme oxygenase-like"/>
    <property type="match status" value="1"/>
</dbReference>
<proteinExistence type="predicted"/>
<comment type="caution">
    <text evidence="1">The sequence shown here is derived from an EMBL/GenBank/DDBJ whole genome shotgun (WGS) entry which is preliminary data.</text>
</comment>
<dbReference type="EMBL" id="MSPP01000005">
    <property type="protein sequence ID" value="OUD08584.1"/>
    <property type="molecule type" value="Genomic_DNA"/>
</dbReference>
<evidence type="ECO:0000313" key="1">
    <source>
        <dbReference type="EMBL" id="OUD08584.1"/>
    </source>
</evidence>
<accession>A0A251WWY8</accession>
<sequence>MFDPFLNDPDSNLGWYLAAQRAGLSALFRDQKPEQALCAELVPDLIDRLDHDLQQMGRRSYAVVTPGPIDPVACDYLVLGSRLGTEVIRRKLFASAERKTVPSYFQTVSDTNLWREHCAILDQIDPTTARARTIIKDVRRGFRIFETAAQSQQD</sequence>
<protein>
    <recommendedName>
        <fullName evidence="3">Heme oxygenase</fullName>
    </recommendedName>
</protein>
<name>A0A251WWY8_9RHOB</name>
<dbReference type="Gene3D" id="1.20.910.10">
    <property type="entry name" value="Heme oxygenase-like"/>
    <property type="match status" value="1"/>
</dbReference>
<reference evidence="1 2" key="1">
    <citation type="submission" date="2016-12" db="EMBL/GenBank/DDBJ databases">
        <title>The draft genome sequence of HSLHS2.</title>
        <authorList>
            <person name="Hu D."/>
            <person name="Wang L."/>
            <person name="Shao Z."/>
        </authorList>
    </citation>
    <scope>NUCLEOTIDE SEQUENCE [LARGE SCALE GENOMIC DNA]</scope>
    <source>
        <strain evidence="1">MCCC 1A06712</strain>
    </source>
</reference>
<dbReference type="Proteomes" id="UP000194664">
    <property type="component" value="Unassembled WGS sequence"/>
</dbReference>
<evidence type="ECO:0000313" key="2">
    <source>
        <dbReference type="Proteomes" id="UP000194664"/>
    </source>
</evidence>
<keyword evidence="2" id="KW-1185">Reference proteome</keyword>
<dbReference type="AlphaFoldDB" id="A0A251WWY8"/>
<evidence type="ECO:0008006" key="3">
    <source>
        <dbReference type="Google" id="ProtNLM"/>
    </source>
</evidence>
<gene>
    <name evidence="1" type="ORF">BVC71_13585</name>
</gene>
<dbReference type="InterPro" id="IPR016084">
    <property type="entry name" value="Haem_Oase-like_multi-hlx"/>
</dbReference>
<organism evidence="1 2">
    <name type="scientific">Marivivens niveibacter</name>
    <dbReference type="NCBI Taxonomy" id="1930667"/>
    <lineage>
        <taxon>Bacteria</taxon>
        <taxon>Pseudomonadati</taxon>
        <taxon>Pseudomonadota</taxon>
        <taxon>Alphaproteobacteria</taxon>
        <taxon>Rhodobacterales</taxon>
        <taxon>Paracoccaceae</taxon>
        <taxon>Marivivens group</taxon>
        <taxon>Marivivens</taxon>
    </lineage>
</organism>